<dbReference type="InterPro" id="IPR039426">
    <property type="entry name" value="TonB-dep_rcpt-like"/>
</dbReference>
<evidence type="ECO:0000256" key="6">
    <source>
        <dbReference type="ARBA" id="ARBA00023077"/>
    </source>
</evidence>
<gene>
    <name evidence="14" type="ORF">W911_02620</name>
</gene>
<name>V5SIH3_9HYPH</name>
<dbReference type="Proteomes" id="UP000018542">
    <property type="component" value="Chromosome"/>
</dbReference>
<keyword evidence="9 10" id="KW-0998">Cell outer membrane</keyword>
<organism evidence="14 15">
    <name type="scientific">Hyphomicrobium nitrativorans NL23</name>
    <dbReference type="NCBI Taxonomy" id="1029756"/>
    <lineage>
        <taxon>Bacteria</taxon>
        <taxon>Pseudomonadati</taxon>
        <taxon>Pseudomonadota</taxon>
        <taxon>Alphaproteobacteria</taxon>
        <taxon>Hyphomicrobiales</taxon>
        <taxon>Hyphomicrobiaceae</taxon>
        <taxon>Hyphomicrobium</taxon>
    </lineage>
</organism>
<evidence type="ECO:0000256" key="4">
    <source>
        <dbReference type="ARBA" id="ARBA00022692"/>
    </source>
</evidence>
<dbReference type="STRING" id="1029756.W911_02620"/>
<dbReference type="Pfam" id="PF07715">
    <property type="entry name" value="Plug"/>
    <property type="match status" value="1"/>
</dbReference>
<dbReference type="InterPro" id="IPR012910">
    <property type="entry name" value="Plug_dom"/>
</dbReference>
<accession>V5SIH3</accession>
<evidence type="ECO:0000256" key="3">
    <source>
        <dbReference type="ARBA" id="ARBA00022452"/>
    </source>
</evidence>
<keyword evidence="7 10" id="KW-0472">Membrane</keyword>
<dbReference type="PANTHER" id="PTHR30069:SF29">
    <property type="entry name" value="HEMOGLOBIN AND HEMOGLOBIN-HAPTOGLOBIN-BINDING PROTEIN 1-RELATED"/>
    <property type="match status" value="1"/>
</dbReference>
<dbReference type="InterPro" id="IPR000531">
    <property type="entry name" value="Beta-barrel_TonB"/>
</dbReference>
<evidence type="ECO:0000259" key="12">
    <source>
        <dbReference type="Pfam" id="PF00593"/>
    </source>
</evidence>
<keyword evidence="3 10" id="KW-1134">Transmembrane beta strand</keyword>
<keyword evidence="4 10" id="KW-0812">Transmembrane</keyword>
<dbReference type="Pfam" id="PF00593">
    <property type="entry name" value="TonB_dep_Rec_b-barrel"/>
    <property type="match status" value="1"/>
</dbReference>
<comment type="subcellular location">
    <subcellularLocation>
        <location evidence="1 10">Cell outer membrane</location>
        <topology evidence="1 10">Multi-pass membrane protein</topology>
    </subcellularLocation>
</comment>
<dbReference type="Gene3D" id="2.40.170.20">
    <property type="entry name" value="TonB-dependent receptor, beta-barrel domain"/>
    <property type="match status" value="1"/>
</dbReference>
<dbReference type="GO" id="GO:0044718">
    <property type="term" value="P:siderophore transmembrane transport"/>
    <property type="evidence" value="ECO:0007669"/>
    <property type="project" value="TreeGrafter"/>
</dbReference>
<dbReference type="PANTHER" id="PTHR30069">
    <property type="entry name" value="TONB-DEPENDENT OUTER MEMBRANE RECEPTOR"/>
    <property type="match status" value="1"/>
</dbReference>
<keyword evidence="6 11" id="KW-0798">TonB box</keyword>
<dbReference type="PATRIC" id="fig|1029756.8.peg.555"/>
<dbReference type="KEGG" id="hni:W911_02620"/>
<protein>
    <recommendedName>
        <fullName evidence="16">TonB-denpendent receptor</fullName>
    </recommendedName>
</protein>
<evidence type="ECO:0000256" key="5">
    <source>
        <dbReference type="ARBA" id="ARBA00022729"/>
    </source>
</evidence>
<evidence type="ECO:0000256" key="1">
    <source>
        <dbReference type="ARBA" id="ARBA00004571"/>
    </source>
</evidence>
<dbReference type="InterPro" id="IPR036942">
    <property type="entry name" value="Beta-barrel_TonB_sf"/>
</dbReference>
<evidence type="ECO:0000313" key="15">
    <source>
        <dbReference type="Proteomes" id="UP000018542"/>
    </source>
</evidence>
<evidence type="ECO:0000256" key="7">
    <source>
        <dbReference type="ARBA" id="ARBA00023136"/>
    </source>
</evidence>
<dbReference type="CDD" id="cd01347">
    <property type="entry name" value="ligand_gated_channel"/>
    <property type="match status" value="1"/>
</dbReference>
<evidence type="ECO:0008006" key="16">
    <source>
        <dbReference type="Google" id="ProtNLM"/>
    </source>
</evidence>
<dbReference type="PROSITE" id="PS52016">
    <property type="entry name" value="TONB_DEPENDENT_REC_3"/>
    <property type="match status" value="1"/>
</dbReference>
<dbReference type="GO" id="GO:0009279">
    <property type="term" value="C:cell outer membrane"/>
    <property type="evidence" value="ECO:0007669"/>
    <property type="project" value="UniProtKB-SubCell"/>
</dbReference>
<keyword evidence="8" id="KW-0675">Receptor</keyword>
<evidence type="ECO:0000259" key="13">
    <source>
        <dbReference type="Pfam" id="PF07715"/>
    </source>
</evidence>
<keyword evidence="15" id="KW-1185">Reference proteome</keyword>
<evidence type="ECO:0000256" key="10">
    <source>
        <dbReference type="PROSITE-ProRule" id="PRU01360"/>
    </source>
</evidence>
<dbReference type="SUPFAM" id="SSF56935">
    <property type="entry name" value="Porins"/>
    <property type="match status" value="1"/>
</dbReference>
<evidence type="ECO:0000313" key="14">
    <source>
        <dbReference type="EMBL" id="AHB49860.1"/>
    </source>
</evidence>
<proteinExistence type="inferred from homology"/>
<dbReference type="HOGENOM" id="CLU_008287_18_5_5"/>
<dbReference type="Gene3D" id="2.170.130.10">
    <property type="entry name" value="TonB-dependent receptor, plug domain"/>
    <property type="match status" value="1"/>
</dbReference>
<keyword evidence="2 10" id="KW-0813">Transport</keyword>
<evidence type="ECO:0000256" key="9">
    <source>
        <dbReference type="ARBA" id="ARBA00023237"/>
    </source>
</evidence>
<evidence type="ECO:0000256" key="11">
    <source>
        <dbReference type="RuleBase" id="RU003357"/>
    </source>
</evidence>
<evidence type="ECO:0000256" key="2">
    <source>
        <dbReference type="ARBA" id="ARBA00022448"/>
    </source>
</evidence>
<feature type="domain" description="TonB-dependent receptor-like beta-barrel" evidence="12">
    <location>
        <begin position="259"/>
        <end position="708"/>
    </location>
</feature>
<comment type="similarity">
    <text evidence="10 11">Belongs to the TonB-dependent receptor family.</text>
</comment>
<evidence type="ECO:0000256" key="8">
    <source>
        <dbReference type="ARBA" id="ARBA00023170"/>
    </source>
</evidence>
<dbReference type="GO" id="GO:0015344">
    <property type="term" value="F:siderophore uptake transmembrane transporter activity"/>
    <property type="evidence" value="ECO:0007669"/>
    <property type="project" value="TreeGrafter"/>
</dbReference>
<dbReference type="InterPro" id="IPR037066">
    <property type="entry name" value="Plug_dom_sf"/>
</dbReference>
<dbReference type="AlphaFoldDB" id="V5SIH3"/>
<dbReference type="EMBL" id="CP006912">
    <property type="protein sequence ID" value="AHB49860.1"/>
    <property type="molecule type" value="Genomic_DNA"/>
</dbReference>
<feature type="domain" description="TonB-dependent receptor plug" evidence="13">
    <location>
        <begin position="72"/>
        <end position="176"/>
    </location>
</feature>
<keyword evidence="5" id="KW-0732">Signal</keyword>
<reference evidence="14 15" key="1">
    <citation type="journal article" date="2014" name="Genome Announc.">
        <title>Complete Genome Sequence of Hyphomicrobium nitrativorans Strain NL23, a Denitrifying Bacterium Isolated from Biofilm of a Methanol-Fed Denitrification System Treating Seawater at the Montreal Biodome.</title>
        <authorList>
            <person name="Martineau C."/>
            <person name="Villeneuve C."/>
            <person name="Mauffrey F."/>
            <person name="Villemur R."/>
        </authorList>
    </citation>
    <scope>NUCLEOTIDE SEQUENCE [LARGE SCALE GENOMIC DNA]</scope>
    <source>
        <strain evidence="14">NL23</strain>
    </source>
</reference>
<sequence>MTTTKHNQTRANGTLPRVPHLEGAKDRYRMKGLAFGLMLSAAVVASSPARAQDGAVWLDGITVIGTRTEVSVQDNPASVTVIDQQQLERRAPESIAEMLRDVPGVEVVDSSAAGMKRLRIRGESSARVTILVDGQEMTDHSTFGTPILIDPSNVERIDVVRGPASVLYGAKAIGGVINIITKRGSEKPVELELGGAYYSGTKGKQGWAALSGTINSLDYRISGTLADHEDRKVPSGRYTSTGRLDGTSFDSDDLYLHLGHTFGAANNHYLALKVEQNRLTTENWTDPESLVFPITDFRIDLPQRDRQKIGVYYDGKNLGPVLRNVHVDAFYQTIDRLFMNEVVMRPTPAAPNRSVTVTSTSDDQIVNFGGTIQADFQFHPDHETIVGAHYLSDGLDTAKTSSTISRGFPFPVPPTLGDDRDKAFIRTASAFAQNTWSFAQDFKLATGIRYHHIETELDETTSATRTPQSNSEGQVVTSASLVYTGIQDTTLRAHYAEGYITPTLLQLFTDTAAGRGTNTYGNPNLDTETSRSYEIGARYNADGLALDLAGFYTTAKDYITTVRCGTGPACPAGALAAEYIYDNVDAATTFGIELMAEYAVPGTAFTPYVSGAWTRRKLEFQRFDTYNSNTPELSGRIGVRYDTVISGFNLWTDLFVRTASGVKLSSWNETASAVDTDTLSGWTTLNFAFGGPLTADESATFAVHLNNLTDEEYRSSFDELPGIGRSVEVSARVKF</sequence>